<dbReference type="PROSITE" id="PS50090">
    <property type="entry name" value="MYB_LIKE"/>
    <property type="match status" value="1"/>
</dbReference>
<evidence type="ECO:0000256" key="2">
    <source>
        <dbReference type="SAM" id="MobiDB-lite"/>
    </source>
</evidence>
<protein>
    <submittedName>
        <fullName evidence="5">Uncharacterized protein</fullName>
    </submittedName>
</protein>
<feature type="compositionally biased region" description="Low complexity" evidence="2">
    <location>
        <begin position="1093"/>
        <end position="1105"/>
    </location>
</feature>
<evidence type="ECO:0000259" key="3">
    <source>
        <dbReference type="PROSITE" id="PS50090"/>
    </source>
</evidence>
<name>A0AAW1LDH6_SAPOF</name>
<dbReference type="CDD" id="cd00167">
    <property type="entry name" value="SANT"/>
    <property type="match status" value="1"/>
</dbReference>
<dbReference type="SMART" id="SM00573">
    <property type="entry name" value="HSA"/>
    <property type="match status" value="1"/>
</dbReference>
<comment type="caution">
    <text evidence="5">The sequence shown here is derived from an EMBL/GenBank/DDBJ whole genome shotgun (WGS) entry which is preliminary data.</text>
</comment>
<feature type="compositionally biased region" description="Polar residues" evidence="2">
    <location>
        <begin position="870"/>
        <end position="883"/>
    </location>
</feature>
<feature type="compositionally biased region" description="Polar residues" evidence="2">
    <location>
        <begin position="1594"/>
        <end position="1627"/>
    </location>
</feature>
<feature type="region of interest" description="Disordered" evidence="2">
    <location>
        <begin position="1088"/>
        <end position="1115"/>
    </location>
</feature>
<dbReference type="GO" id="GO:0006325">
    <property type="term" value="P:chromatin organization"/>
    <property type="evidence" value="ECO:0007669"/>
    <property type="project" value="UniProtKB-KW"/>
</dbReference>
<feature type="compositionally biased region" description="Low complexity" evidence="2">
    <location>
        <begin position="1714"/>
        <end position="1734"/>
    </location>
</feature>
<feature type="compositionally biased region" description="Polar residues" evidence="2">
    <location>
        <begin position="1229"/>
        <end position="1240"/>
    </location>
</feature>
<feature type="compositionally biased region" description="Polar residues" evidence="2">
    <location>
        <begin position="1406"/>
        <end position="1421"/>
    </location>
</feature>
<dbReference type="GO" id="GO:0035267">
    <property type="term" value="C:NuA4 histone acetyltransferase complex"/>
    <property type="evidence" value="ECO:0007669"/>
    <property type="project" value="InterPro"/>
</dbReference>
<keyword evidence="6" id="KW-1185">Reference proteome</keyword>
<dbReference type="EMBL" id="JBDFQZ010000004">
    <property type="protein sequence ID" value="KAK9733917.1"/>
    <property type="molecule type" value="Genomic_DNA"/>
</dbReference>
<dbReference type="PANTHER" id="PTHR46774:SF3">
    <property type="entry name" value="CHROMATIN MODIFICATION-RELATED PROTEIN EAF1 A-RELATED"/>
    <property type="match status" value="1"/>
</dbReference>
<feature type="region of interest" description="Disordered" evidence="2">
    <location>
        <begin position="1594"/>
        <end position="1628"/>
    </location>
</feature>
<dbReference type="Pfam" id="PF07529">
    <property type="entry name" value="HSA"/>
    <property type="match status" value="1"/>
</dbReference>
<feature type="region of interest" description="Disordered" evidence="2">
    <location>
        <begin position="900"/>
        <end position="926"/>
    </location>
</feature>
<evidence type="ECO:0000256" key="1">
    <source>
        <dbReference type="ARBA" id="ARBA00022853"/>
    </source>
</evidence>
<dbReference type="PANTHER" id="PTHR46774">
    <property type="entry name" value="CHROMATIN MODIFICATION-RELATED PROTEIN EAF1 A-RELATED"/>
    <property type="match status" value="1"/>
</dbReference>
<dbReference type="InterPro" id="IPR044798">
    <property type="entry name" value="EAF1A/B"/>
</dbReference>
<feature type="domain" description="Myb-like" evidence="3">
    <location>
        <begin position="1036"/>
        <end position="1088"/>
    </location>
</feature>
<sequence>MHGFCLGSIFFINAEVDSMGAVVENGIGIGIKPSPCRAAIEKAQTALRLEYDVREERRRELEFLQKGGDPLDFKFGHAASVSVQSTSHTDQHPDQNLTSEAKGSLALTASPHGDSVESSGRLGVTIACEPNSADNFDGEDEILQSDRKSMRPVRSSITLLEHSYQLDRSRNVNDSDDSPVLHPKRSQAYRRRNRSRNNLDGPHSSSADLASCGGHGPSWPVRHGMFSEPVASENQLEMESGGTHMMHSTTSKMAEFAEGTPSLSNLKEELKAVQNLSLQVDEAPVTIRTVEPATVAGRNIIDSLHLECPAFSDADKIEVNIRSTQLNDISKDDKCTTTDALIIRAPIVTEGLDSEPPCIQTNSIVDGNGSIDSDCCTSLKNVDSNGAATEATLPVRDSSFSADDKMLGGDHATNDLATASSIKEDKSCIGHQGNGFTDGRTEVERGKTSLQIEANNLFNVDGQEKHNVVIKSEKELGQLDDCVPNTESSCHVRPSVDSVSDELNRNGFFEPTLLFDSKPCTENQPKSLDKAQEDRILEEAQMIEAKHKRIAELSIGLLPRERRLKCHWDLVLQEMAWLANDFAQERLWKVTAAAQICRRVAFASRLRVEEQSQISKQKCVAHTLAKAVMEFWHSARLSIENVDSSEHEKYKHEAKLGTHAVNGYAVRFLQLNCSVKSPVKVEEPGATDVACDIDLPEVLWLDQFTEESLFYAVPPGAMVTYRNLIESCLVECERIGNNVQEEVVMTANDAAAERGYEEYNYEEDEGENFYHQRRALNIGKPSKKKRKNMKSYAARSYEFGGEFGYGQNAETKNGTAQLNVLGKRPVNNLHVDLIPTKRMRTASRPRVIGPFGAGPGGVTPVPSRADPSSEDTNSFQDDQSTLHGGSVIRRGSEVDSAMNFEKQSTFDSEDVSVQPKKKKKTKHQNLSYDQRWQLDSSVQNEQKDLVRKRLDNHQLQSYGNGGLFGQPAKKPKLAKHSLDNSFDNTVPMSGSVASPVASQMSNLSSQTKIIKLIGGRDRGKKGKGFKVSNGQHGSGSPWTIVEDQALVVLIHDMGPNWELVSDAINSILQFKCIFRKPQECKERHKFLMDRPSGDGADSAEDSGSSQPYPSTLPGIPKGSARQLFRSLHAHVEEDNIKSRFEKIICIEQRLHIRKKKNDNQIALVHGSHVLSLSQVIPNNVNGGVLTPLDLCDTATSDQNSLPIGYQNPHAGGSPLPNQSSIPSMHPPSGLNSSIQSLQGSPGNGVGDNPASSPSQFTSARDVRYTVPRSGSLPIEEQQRLHQYNSMLAGRNVQASNLSSSGSISGPDRVARTQPGGNGVSMMPGMNRSMPMARPGVQGSHTSSMLNSGNVLASNVGGMPNSMNLHSGAASAHGNTTFRHRDSLHGVRPGQSSEHQRQMILPEVQMQAAQTCNSQTTTSPLQTHPGRHHPHVLNSPHPHLPTSTHGATPEQQAYICISRERQMQQRLLHRQPQQHPASSTALTTHVQTQTQLPISSPSQPMPLPSLTPSSPMTHMGLVPHQQQKNVQGIVRSAQCGPGGTINQGAKQRQRQAQQYQQSGRQHPQQRQLPQSQQSSKLVKGIENCNIVIHQNLATDPSHSNGLNLANSTSTLPPSKTLVSPPISSNTQPRKPFVIKDSVTSKPVQQISSHLDSVDSASNIVMTVQDSVCDSAMAVESSPSGFTASQALTNSLSNKPSSVSQVLVAEKQSSGNKLVSQQKSRLQSPPLQPLLPQKQSNIHGGRSAVFTGTTNSRLD</sequence>
<keyword evidence="1" id="KW-0156">Chromatin regulator</keyword>
<feature type="compositionally biased region" description="Polar residues" evidence="2">
    <location>
        <begin position="1476"/>
        <end position="1489"/>
    </location>
</feature>
<feature type="region of interest" description="Disordered" evidence="2">
    <location>
        <begin position="1406"/>
        <end position="1448"/>
    </location>
</feature>
<feature type="region of interest" description="Disordered" evidence="2">
    <location>
        <begin position="1364"/>
        <end position="1394"/>
    </location>
</feature>
<evidence type="ECO:0000259" key="4">
    <source>
        <dbReference type="PROSITE" id="PS51204"/>
    </source>
</evidence>
<accession>A0AAW1LDH6</accession>
<evidence type="ECO:0000313" key="5">
    <source>
        <dbReference type="EMBL" id="KAK9733917.1"/>
    </source>
</evidence>
<feature type="region of interest" description="Disordered" evidence="2">
    <location>
        <begin position="1531"/>
        <end position="1575"/>
    </location>
</feature>
<dbReference type="InterPro" id="IPR014012">
    <property type="entry name" value="HSA_dom"/>
</dbReference>
<feature type="region of interest" description="Disordered" evidence="2">
    <location>
        <begin position="1467"/>
        <end position="1515"/>
    </location>
</feature>
<feature type="compositionally biased region" description="Polar residues" evidence="2">
    <location>
        <begin position="1249"/>
        <end position="1258"/>
    </location>
</feature>
<organism evidence="5 6">
    <name type="scientific">Saponaria officinalis</name>
    <name type="common">Common soapwort</name>
    <name type="synonym">Lychnis saponaria</name>
    <dbReference type="NCBI Taxonomy" id="3572"/>
    <lineage>
        <taxon>Eukaryota</taxon>
        <taxon>Viridiplantae</taxon>
        <taxon>Streptophyta</taxon>
        <taxon>Embryophyta</taxon>
        <taxon>Tracheophyta</taxon>
        <taxon>Spermatophyta</taxon>
        <taxon>Magnoliopsida</taxon>
        <taxon>eudicotyledons</taxon>
        <taxon>Gunneridae</taxon>
        <taxon>Pentapetalae</taxon>
        <taxon>Caryophyllales</taxon>
        <taxon>Caryophyllaceae</taxon>
        <taxon>Caryophylleae</taxon>
        <taxon>Saponaria</taxon>
    </lineage>
</organism>
<feature type="region of interest" description="Disordered" evidence="2">
    <location>
        <begin position="1295"/>
        <end position="1318"/>
    </location>
</feature>
<feature type="region of interest" description="Disordered" evidence="2">
    <location>
        <begin position="1199"/>
        <end position="1261"/>
    </location>
</feature>
<feature type="compositionally biased region" description="Basic residues" evidence="2">
    <location>
        <begin position="182"/>
        <end position="195"/>
    </location>
</feature>
<dbReference type="InterPro" id="IPR001005">
    <property type="entry name" value="SANT/Myb"/>
</dbReference>
<feature type="region of interest" description="Disordered" evidence="2">
    <location>
        <begin position="1708"/>
        <end position="1753"/>
    </location>
</feature>
<evidence type="ECO:0000313" key="6">
    <source>
        <dbReference type="Proteomes" id="UP001443914"/>
    </source>
</evidence>
<dbReference type="Proteomes" id="UP001443914">
    <property type="component" value="Unassembled WGS sequence"/>
</dbReference>
<reference evidence="5" key="1">
    <citation type="submission" date="2024-03" db="EMBL/GenBank/DDBJ databases">
        <title>WGS assembly of Saponaria officinalis var. Norfolk2.</title>
        <authorList>
            <person name="Jenkins J."/>
            <person name="Shu S."/>
            <person name="Grimwood J."/>
            <person name="Barry K."/>
            <person name="Goodstein D."/>
            <person name="Schmutz J."/>
            <person name="Leebens-Mack J."/>
            <person name="Osbourn A."/>
        </authorList>
    </citation>
    <scope>NUCLEOTIDE SEQUENCE [LARGE SCALE GENOMIC DNA]</scope>
    <source>
        <strain evidence="5">JIC</strain>
    </source>
</reference>
<dbReference type="PROSITE" id="PS51204">
    <property type="entry name" value="HSA"/>
    <property type="match status" value="1"/>
</dbReference>
<feature type="compositionally biased region" description="Low complexity" evidence="2">
    <location>
        <begin position="1542"/>
        <end position="1574"/>
    </location>
</feature>
<proteinExistence type="predicted"/>
<dbReference type="SMART" id="SM00717">
    <property type="entry name" value="SANT"/>
    <property type="match status" value="1"/>
</dbReference>
<feature type="compositionally biased region" description="Low complexity" evidence="2">
    <location>
        <begin position="1295"/>
        <end position="1304"/>
    </location>
</feature>
<feature type="region of interest" description="Disordered" evidence="2">
    <location>
        <begin position="168"/>
        <end position="225"/>
    </location>
</feature>
<feature type="domain" description="HSA" evidence="4">
    <location>
        <begin position="555"/>
        <end position="627"/>
    </location>
</feature>
<gene>
    <name evidence="5" type="ORF">RND81_04G100800</name>
</gene>
<feature type="region of interest" description="Disordered" evidence="2">
    <location>
        <begin position="845"/>
        <end position="885"/>
    </location>
</feature>
<feature type="compositionally biased region" description="Polar residues" evidence="2">
    <location>
        <begin position="1744"/>
        <end position="1753"/>
    </location>
</feature>